<evidence type="ECO:0000313" key="2">
    <source>
        <dbReference type="Proteomes" id="UP000008207"/>
    </source>
</evidence>
<organism evidence="1 2">
    <name type="scientific">Methylobacterium nodulans (strain LMG 21967 / CNCM I-2342 / ORS 2060)</name>
    <dbReference type="NCBI Taxonomy" id="460265"/>
    <lineage>
        <taxon>Bacteria</taxon>
        <taxon>Pseudomonadati</taxon>
        <taxon>Pseudomonadota</taxon>
        <taxon>Alphaproteobacteria</taxon>
        <taxon>Hyphomicrobiales</taxon>
        <taxon>Methylobacteriaceae</taxon>
        <taxon>Methylobacterium</taxon>
    </lineage>
</organism>
<name>B8IVC6_METNO</name>
<accession>B8IVC6</accession>
<dbReference type="AlphaFoldDB" id="B8IVC6"/>
<proteinExistence type="predicted"/>
<dbReference type="Proteomes" id="UP000008207">
    <property type="component" value="Chromosome"/>
</dbReference>
<dbReference type="EMBL" id="CP001349">
    <property type="protein sequence ID" value="ACL60977.1"/>
    <property type="molecule type" value="Genomic_DNA"/>
</dbReference>
<dbReference type="STRING" id="460265.Mnod_6161"/>
<evidence type="ECO:0000313" key="1">
    <source>
        <dbReference type="EMBL" id="ACL60977.1"/>
    </source>
</evidence>
<dbReference type="KEGG" id="mno:Mnod_6161"/>
<reference evidence="1 2" key="1">
    <citation type="submission" date="2009-01" db="EMBL/GenBank/DDBJ databases">
        <title>Complete sequence of chromosome of Methylobacterium nodulans ORS 2060.</title>
        <authorList>
            <consortium name="US DOE Joint Genome Institute"/>
            <person name="Lucas S."/>
            <person name="Copeland A."/>
            <person name="Lapidus A."/>
            <person name="Glavina del Rio T."/>
            <person name="Dalin E."/>
            <person name="Tice H."/>
            <person name="Bruce D."/>
            <person name="Goodwin L."/>
            <person name="Pitluck S."/>
            <person name="Sims D."/>
            <person name="Brettin T."/>
            <person name="Detter J.C."/>
            <person name="Han C."/>
            <person name="Larimer F."/>
            <person name="Land M."/>
            <person name="Hauser L."/>
            <person name="Kyrpides N."/>
            <person name="Ivanova N."/>
            <person name="Marx C.J."/>
            <person name="Richardson P."/>
        </authorList>
    </citation>
    <scope>NUCLEOTIDE SEQUENCE [LARGE SCALE GENOMIC DNA]</scope>
    <source>
        <strain evidence="2">LMG 21967 / CNCM I-2342 / ORS 2060</strain>
    </source>
</reference>
<dbReference type="RefSeq" id="WP_015932561.1">
    <property type="nucleotide sequence ID" value="NC_011894.1"/>
</dbReference>
<protein>
    <submittedName>
        <fullName evidence="1">Uncharacterized protein</fullName>
    </submittedName>
</protein>
<sequence length="79" mass="8284">MAKQQHRGWRARASEIGLATGLCLVGIIALAEMGAQVALSDAAIAARVAHAAHGPMQPIDAAEEDISLQQTRIQVSLAR</sequence>
<dbReference type="HOGENOM" id="CLU_2602017_0_0_5"/>
<gene>
    <name evidence="1" type="ordered locus">Mnod_6161</name>
</gene>
<keyword evidence="2" id="KW-1185">Reference proteome</keyword>